<feature type="transmembrane region" description="Helical" evidence="6">
    <location>
        <begin position="121"/>
        <end position="138"/>
    </location>
</feature>
<evidence type="ECO:0000256" key="1">
    <source>
        <dbReference type="ARBA" id="ARBA00004651"/>
    </source>
</evidence>
<evidence type="ECO:0000256" key="3">
    <source>
        <dbReference type="ARBA" id="ARBA00022692"/>
    </source>
</evidence>
<name>A0AA95SL69_9BURK</name>
<dbReference type="InterPro" id="IPR010432">
    <property type="entry name" value="RDD"/>
</dbReference>
<dbReference type="GO" id="GO:0005886">
    <property type="term" value="C:plasma membrane"/>
    <property type="evidence" value="ECO:0007669"/>
    <property type="project" value="UniProtKB-SubCell"/>
</dbReference>
<accession>A0AA95SL69</accession>
<feature type="transmembrane region" description="Helical" evidence="6">
    <location>
        <begin position="20"/>
        <end position="37"/>
    </location>
</feature>
<keyword evidence="9" id="KW-1185">Reference proteome</keyword>
<evidence type="ECO:0000256" key="2">
    <source>
        <dbReference type="ARBA" id="ARBA00022475"/>
    </source>
</evidence>
<evidence type="ECO:0000259" key="7">
    <source>
        <dbReference type="Pfam" id="PF06271"/>
    </source>
</evidence>
<evidence type="ECO:0000256" key="6">
    <source>
        <dbReference type="SAM" id="Phobius"/>
    </source>
</evidence>
<evidence type="ECO:0000256" key="4">
    <source>
        <dbReference type="ARBA" id="ARBA00022989"/>
    </source>
</evidence>
<dbReference type="PANTHER" id="PTHR36115">
    <property type="entry name" value="PROLINE-RICH ANTIGEN HOMOLOG-RELATED"/>
    <property type="match status" value="1"/>
</dbReference>
<keyword evidence="4 6" id="KW-1133">Transmembrane helix</keyword>
<dbReference type="KEGG" id="pais:PFX98_23850"/>
<dbReference type="Proteomes" id="UP001177769">
    <property type="component" value="Chromosome"/>
</dbReference>
<comment type="subcellular location">
    <subcellularLocation>
        <location evidence="1">Cell membrane</location>
        <topology evidence="1">Multi-pass membrane protein</topology>
    </subcellularLocation>
</comment>
<dbReference type="EMBL" id="CP116346">
    <property type="protein sequence ID" value="WIT11873.1"/>
    <property type="molecule type" value="Genomic_DNA"/>
</dbReference>
<proteinExistence type="predicted"/>
<evidence type="ECO:0000256" key="5">
    <source>
        <dbReference type="ARBA" id="ARBA00023136"/>
    </source>
</evidence>
<protein>
    <submittedName>
        <fullName evidence="8">RDD family protein</fullName>
    </submittedName>
</protein>
<dbReference type="AlphaFoldDB" id="A0AA95SL69"/>
<dbReference type="Pfam" id="PF06271">
    <property type="entry name" value="RDD"/>
    <property type="match status" value="1"/>
</dbReference>
<reference evidence="8" key="1">
    <citation type="submission" date="2023-01" db="EMBL/GenBank/DDBJ databases">
        <title>Whole genome sequence of Paucibacter sp. S2-9 isolated from pond sediment.</title>
        <authorList>
            <person name="Jung J.Y."/>
        </authorList>
    </citation>
    <scope>NUCLEOTIDE SEQUENCE</scope>
    <source>
        <strain evidence="8">S2-9</strain>
    </source>
</reference>
<sequence length="166" mass="18527">MNSPQAPGLLRRMACFMYEGVLLFGVVFVAGYLYSALTQQRHAMQGQHGLQAFLFVVLGIYFIWFWSHGGQTVAMKAWHLRVVDQQGAPLTQARALLRYLLSWLWFMPALVSVYAMGLHGLGAIFGTLLAGVLGYALLAKLHPQGQFLHDVLSRTRLITQLPPKKA</sequence>
<dbReference type="PANTHER" id="PTHR36115:SF10">
    <property type="entry name" value="RDD DOMAIN-CONTAINING PROTEIN"/>
    <property type="match status" value="1"/>
</dbReference>
<evidence type="ECO:0000313" key="8">
    <source>
        <dbReference type="EMBL" id="WIT11873.1"/>
    </source>
</evidence>
<dbReference type="RefSeq" id="WP_285232959.1">
    <property type="nucleotide sequence ID" value="NZ_CP116346.1"/>
</dbReference>
<keyword evidence="5 6" id="KW-0472">Membrane</keyword>
<feature type="transmembrane region" description="Helical" evidence="6">
    <location>
        <begin position="49"/>
        <end position="66"/>
    </location>
</feature>
<keyword evidence="3 6" id="KW-0812">Transmembrane</keyword>
<organism evidence="8 9">
    <name type="scientific">Paucibacter sediminis</name>
    <dbReference type="NCBI Taxonomy" id="3019553"/>
    <lineage>
        <taxon>Bacteria</taxon>
        <taxon>Pseudomonadati</taxon>
        <taxon>Pseudomonadota</taxon>
        <taxon>Betaproteobacteria</taxon>
        <taxon>Burkholderiales</taxon>
        <taxon>Sphaerotilaceae</taxon>
        <taxon>Roseateles</taxon>
    </lineage>
</organism>
<dbReference type="InterPro" id="IPR051791">
    <property type="entry name" value="Pra-immunoreactive"/>
</dbReference>
<feature type="domain" description="RDD" evidence="7">
    <location>
        <begin position="7"/>
        <end position="153"/>
    </location>
</feature>
<keyword evidence="2" id="KW-1003">Cell membrane</keyword>
<gene>
    <name evidence="8" type="ORF">PFX98_23850</name>
</gene>
<evidence type="ECO:0000313" key="9">
    <source>
        <dbReference type="Proteomes" id="UP001177769"/>
    </source>
</evidence>